<sequence length="239" mass="25820">MALGDCGSDEDDEALGRLAASGGRGRRRSIAAEKHSSLSSIEVLEELSGGNSRPPLESGGKRTSKSVPSYKRDSRMRHGGHNGYAKSGLPQTNPRLKGLQQPEEAAADGLRRGRRVVTGLLLPVHCARPPQELVELIHSRDFLVKRMAELQESKLRLLELAKAVDLANGEGPVLQTHLNENIPTNKVAGNTSKGVASKALVDVWRGLVVVIGHPRGLLSSSLQGKLDQYIAMMENQFKD</sequence>
<evidence type="ECO:0000256" key="1">
    <source>
        <dbReference type="SAM" id="MobiDB-lite"/>
    </source>
</evidence>
<evidence type="ECO:0000313" key="2">
    <source>
        <dbReference type="EMBL" id="EJK72717.1"/>
    </source>
</evidence>
<dbReference type="AlphaFoldDB" id="K0TMJ1"/>
<reference evidence="2 3" key="1">
    <citation type="journal article" date="2012" name="Genome Biol.">
        <title>Genome and low-iron response of an oceanic diatom adapted to chronic iron limitation.</title>
        <authorList>
            <person name="Lommer M."/>
            <person name="Specht M."/>
            <person name="Roy A.S."/>
            <person name="Kraemer L."/>
            <person name="Andreson R."/>
            <person name="Gutowska M.A."/>
            <person name="Wolf J."/>
            <person name="Bergner S.V."/>
            <person name="Schilhabel M.B."/>
            <person name="Klostermeier U.C."/>
            <person name="Beiko R.G."/>
            <person name="Rosenstiel P."/>
            <person name="Hippler M."/>
            <person name="Laroche J."/>
        </authorList>
    </citation>
    <scope>NUCLEOTIDE SEQUENCE [LARGE SCALE GENOMIC DNA]</scope>
    <source>
        <strain evidence="2 3">CCMP1005</strain>
    </source>
</reference>
<accession>K0TMJ1</accession>
<evidence type="ECO:0000313" key="3">
    <source>
        <dbReference type="Proteomes" id="UP000266841"/>
    </source>
</evidence>
<dbReference type="Proteomes" id="UP000266841">
    <property type="component" value="Unassembled WGS sequence"/>
</dbReference>
<comment type="caution">
    <text evidence="2">The sequence shown here is derived from an EMBL/GenBank/DDBJ whole genome shotgun (WGS) entry which is preliminary data.</text>
</comment>
<protein>
    <submittedName>
        <fullName evidence="2">Uncharacterized protein</fullName>
    </submittedName>
</protein>
<gene>
    <name evidence="2" type="ORF">THAOC_05722</name>
</gene>
<name>K0TMJ1_THAOC</name>
<proteinExistence type="predicted"/>
<feature type="compositionally biased region" description="Low complexity" evidence="1">
    <location>
        <begin position="37"/>
        <end position="48"/>
    </location>
</feature>
<feature type="region of interest" description="Disordered" evidence="1">
    <location>
        <begin position="1"/>
        <end position="97"/>
    </location>
</feature>
<organism evidence="2 3">
    <name type="scientific">Thalassiosira oceanica</name>
    <name type="common">Marine diatom</name>
    <dbReference type="NCBI Taxonomy" id="159749"/>
    <lineage>
        <taxon>Eukaryota</taxon>
        <taxon>Sar</taxon>
        <taxon>Stramenopiles</taxon>
        <taxon>Ochrophyta</taxon>
        <taxon>Bacillariophyta</taxon>
        <taxon>Coscinodiscophyceae</taxon>
        <taxon>Thalassiosirophycidae</taxon>
        <taxon>Thalassiosirales</taxon>
        <taxon>Thalassiosiraceae</taxon>
        <taxon>Thalassiosira</taxon>
    </lineage>
</organism>
<keyword evidence="3" id="KW-1185">Reference proteome</keyword>
<dbReference type="EMBL" id="AGNL01005417">
    <property type="protein sequence ID" value="EJK72717.1"/>
    <property type="molecule type" value="Genomic_DNA"/>
</dbReference>